<proteinExistence type="predicted"/>
<dbReference type="Proteomes" id="UP001589797">
    <property type="component" value="Unassembled WGS sequence"/>
</dbReference>
<dbReference type="EMBL" id="JBHLWI010000033">
    <property type="protein sequence ID" value="MFC0263438.1"/>
    <property type="molecule type" value="Genomic_DNA"/>
</dbReference>
<dbReference type="InterPro" id="IPR029058">
    <property type="entry name" value="AB_hydrolase_fold"/>
</dbReference>
<dbReference type="Gene3D" id="3.40.50.1820">
    <property type="entry name" value="alpha/beta hydrolase"/>
    <property type="match status" value="1"/>
</dbReference>
<keyword evidence="2" id="KW-0378">Hydrolase</keyword>
<evidence type="ECO:0000313" key="3">
    <source>
        <dbReference type="Proteomes" id="UP001589797"/>
    </source>
</evidence>
<organism evidence="2 3">
    <name type="scientific">Fontibacter flavus</name>
    <dbReference type="NCBI Taxonomy" id="654838"/>
    <lineage>
        <taxon>Bacteria</taxon>
        <taxon>Pseudomonadati</taxon>
        <taxon>Bacteroidota</taxon>
        <taxon>Cytophagia</taxon>
        <taxon>Cytophagales</taxon>
        <taxon>Cyclobacteriaceae</taxon>
        <taxon>Fontibacter</taxon>
    </lineage>
</organism>
<keyword evidence="3" id="KW-1185">Reference proteome</keyword>
<sequence>MKSSIKFEYSAHYRTSHIVNRKEKEIFIALHGYGQLSEFFLRKLHPIFFEDRLIIVPEATNYAYHQGFSGRVGANWMTKHERETAILNNNNYLNALLQSFLLKYPNKPKIKVMGFSQGAATATRWVSQLAVPVDTLILWGGGFAHDLDLGKASENLQGTKCYIALGDQDEFVTEESIQKQDELIKAMGLDVEKLSYPGGHDLETQLLAQILEGQKLDDRYLLKNV</sequence>
<gene>
    <name evidence="2" type="ORF">ACFFIP_12170</name>
</gene>
<dbReference type="InterPro" id="IPR003140">
    <property type="entry name" value="PLipase/COase/thioEstase"/>
</dbReference>
<accession>A0ABV6FU90</accession>
<evidence type="ECO:0000259" key="1">
    <source>
        <dbReference type="Pfam" id="PF02230"/>
    </source>
</evidence>
<dbReference type="GO" id="GO:0016787">
    <property type="term" value="F:hydrolase activity"/>
    <property type="evidence" value="ECO:0007669"/>
    <property type="project" value="UniProtKB-KW"/>
</dbReference>
<dbReference type="Pfam" id="PF02230">
    <property type="entry name" value="Abhydrolase_2"/>
    <property type="match status" value="1"/>
</dbReference>
<evidence type="ECO:0000313" key="2">
    <source>
        <dbReference type="EMBL" id="MFC0263438.1"/>
    </source>
</evidence>
<comment type="caution">
    <text evidence="2">The sequence shown here is derived from an EMBL/GenBank/DDBJ whole genome shotgun (WGS) entry which is preliminary data.</text>
</comment>
<dbReference type="SUPFAM" id="SSF53474">
    <property type="entry name" value="alpha/beta-Hydrolases"/>
    <property type="match status" value="1"/>
</dbReference>
<dbReference type="RefSeq" id="WP_382387924.1">
    <property type="nucleotide sequence ID" value="NZ_JBHLWI010000033.1"/>
</dbReference>
<reference evidence="2 3" key="1">
    <citation type="submission" date="2024-09" db="EMBL/GenBank/DDBJ databases">
        <authorList>
            <person name="Sun Q."/>
            <person name="Mori K."/>
        </authorList>
    </citation>
    <scope>NUCLEOTIDE SEQUENCE [LARGE SCALE GENOMIC DNA]</scope>
    <source>
        <strain evidence="2 3">CCM 7650</strain>
    </source>
</reference>
<feature type="domain" description="Phospholipase/carboxylesterase/thioesterase" evidence="1">
    <location>
        <begin position="21"/>
        <end position="210"/>
    </location>
</feature>
<protein>
    <submittedName>
        <fullName evidence="2">Alpha/beta hydrolase</fullName>
    </submittedName>
</protein>
<name>A0ABV6FU90_9BACT</name>